<dbReference type="PANTHER" id="PTHR10903:SF188">
    <property type="entry name" value="GTPASE IMAP FAMILY MEMBER 2-LIKE-RELATED"/>
    <property type="match status" value="1"/>
</dbReference>
<dbReference type="InterPro" id="IPR006703">
    <property type="entry name" value="G_AIG1"/>
</dbReference>
<dbReference type="Gene3D" id="3.40.50.300">
    <property type="entry name" value="P-loop containing nucleotide triphosphate hydrolases"/>
    <property type="match status" value="1"/>
</dbReference>
<feature type="domain" description="AIG1-type G" evidence="4">
    <location>
        <begin position="8"/>
        <end position="121"/>
    </location>
</feature>
<keyword evidence="2" id="KW-0547">Nucleotide-binding</keyword>
<evidence type="ECO:0000256" key="1">
    <source>
        <dbReference type="ARBA" id="ARBA00008535"/>
    </source>
</evidence>
<dbReference type="InterPro" id="IPR027417">
    <property type="entry name" value="P-loop_NTPase"/>
</dbReference>
<name>A0AAV9SHM0_9TELE</name>
<evidence type="ECO:0000313" key="6">
    <source>
        <dbReference type="Proteomes" id="UP001311232"/>
    </source>
</evidence>
<organism evidence="5 6">
    <name type="scientific">Crenichthys baileyi</name>
    <name type="common">White River springfish</name>
    <dbReference type="NCBI Taxonomy" id="28760"/>
    <lineage>
        <taxon>Eukaryota</taxon>
        <taxon>Metazoa</taxon>
        <taxon>Chordata</taxon>
        <taxon>Craniata</taxon>
        <taxon>Vertebrata</taxon>
        <taxon>Euteleostomi</taxon>
        <taxon>Actinopterygii</taxon>
        <taxon>Neopterygii</taxon>
        <taxon>Teleostei</taxon>
        <taxon>Neoteleostei</taxon>
        <taxon>Acanthomorphata</taxon>
        <taxon>Ovalentaria</taxon>
        <taxon>Atherinomorphae</taxon>
        <taxon>Cyprinodontiformes</taxon>
        <taxon>Goodeidae</taxon>
        <taxon>Crenichthys</taxon>
    </lineage>
</organism>
<reference evidence="5 6" key="1">
    <citation type="submission" date="2021-06" db="EMBL/GenBank/DDBJ databases">
        <authorList>
            <person name="Palmer J.M."/>
        </authorList>
    </citation>
    <scope>NUCLEOTIDE SEQUENCE [LARGE SCALE GENOMIC DNA]</scope>
    <source>
        <strain evidence="5 6">MEX-2019</strain>
        <tissue evidence="5">Muscle</tissue>
    </source>
</reference>
<dbReference type="Pfam" id="PF04548">
    <property type="entry name" value="AIG1"/>
    <property type="match status" value="1"/>
</dbReference>
<evidence type="ECO:0000259" key="4">
    <source>
        <dbReference type="PROSITE" id="PS51720"/>
    </source>
</evidence>
<dbReference type="InterPro" id="IPR045058">
    <property type="entry name" value="GIMA/IAN/Toc"/>
</dbReference>
<dbReference type="EMBL" id="JAHHUM010000330">
    <property type="protein sequence ID" value="KAK5620870.1"/>
    <property type="molecule type" value="Genomic_DNA"/>
</dbReference>
<dbReference type="PANTHER" id="PTHR10903">
    <property type="entry name" value="GTPASE, IMAP FAMILY MEMBER-RELATED"/>
    <property type="match status" value="1"/>
</dbReference>
<dbReference type="AlphaFoldDB" id="A0AAV9SHM0"/>
<evidence type="ECO:0000313" key="5">
    <source>
        <dbReference type="EMBL" id="KAK5620870.1"/>
    </source>
</evidence>
<proteinExistence type="inferred from homology"/>
<sequence length="121" mass="13367">MDSTSAEVKDLRIVLLGKTGSGKSATGNTIMGKSVFTHVMSPSSVTKKCKKETINLDDREVSVIDTPGMFDTSVTMNELKSEIENCIMLSVPGPHIFLLVISLATRFTEEEKNPIRHRKLR</sequence>
<keyword evidence="3" id="KW-0342">GTP-binding</keyword>
<dbReference type="PROSITE" id="PS51720">
    <property type="entry name" value="G_AIG1"/>
    <property type="match status" value="1"/>
</dbReference>
<evidence type="ECO:0000256" key="2">
    <source>
        <dbReference type="ARBA" id="ARBA00022741"/>
    </source>
</evidence>
<protein>
    <recommendedName>
        <fullName evidence="4">AIG1-type G domain-containing protein</fullName>
    </recommendedName>
</protein>
<comment type="similarity">
    <text evidence="1">Belongs to the TRAFAC class TrmE-Era-EngA-EngB-Septin-like GTPase superfamily. AIG1/Toc34/Toc159-like paraseptin GTPase family. IAN subfamily.</text>
</comment>
<dbReference type="Proteomes" id="UP001311232">
    <property type="component" value="Unassembled WGS sequence"/>
</dbReference>
<accession>A0AAV9SHM0</accession>
<evidence type="ECO:0000256" key="3">
    <source>
        <dbReference type="ARBA" id="ARBA00023134"/>
    </source>
</evidence>
<gene>
    <name evidence="5" type="ORF">CRENBAI_017573</name>
</gene>
<keyword evidence="6" id="KW-1185">Reference proteome</keyword>
<dbReference type="GO" id="GO:0005525">
    <property type="term" value="F:GTP binding"/>
    <property type="evidence" value="ECO:0007669"/>
    <property type="project" value="UniProtKB-KW"/>
</dbReference>
<dbReference type="SUPFAM" id="SSF52540">
    <property type="entry name" value="P-loop containing nucleoside triphosphate hydrolases"/>
    <property type="match status" value="1"/>
</dbReference>
<comment type="caution">
    <text evidence="5">The sequence shown here is derived from an EMBL/GenBank/DDBJ whole genome shotgun (WGS) entry which is preliminary data.</text>
</comment>